<keyword evidence="1" id="KW-1133">Transmembrane helix</keyword>
<accession>A0A1I5SI14</accession>
<feature type="transmembrane region" description="Helical" evidence="1">
    <location>
        <begin position="126"/>
        <end position="150"/>
    </location>
</feature>
<evidence type="ECO:0000256" key="1">
    <source>
        <dbReference type="SAM" id="Phobius"/>
    </source>
</evidence>
<dbReference type="OrthoDB" id="5294733at2"/>
<reference evidence="3 4" key="1">
    <citation type="submission" date="2016-10" db="EMBL/GenBank/DDBJ databases">
        <authorList>
            <person name="de Groot N.N."/>
        </authorList>
    </citation>
    <scope>NUCLEOTIDE SEQUENCE [LARGE SCALE GENOMIC DNA]</scope>
    <source>
        <strain evidence="3 4">CGMCC 1.9113</strain>
    </source>
</reference>
<dbReference type="EMBL" id="FOXP01000005">
    <property type="protein sequence ID" value="SFP70372.1"/>
    <property type="molecule type" value="Genomic_DNA"/>
</dbReference>
<dbReference type="STRING" id="634430.SAMN04488241_105245"/>
<keyword evidence="4" id="KW-1185">Reference proteome</keyword>
<dbReference type="RefSeq" id="WP_093333212.1">
    <property type="nucleotide sequence ID" value="NZ_FOXP01000005.1"/>
</dbReference>
<dbReference type="AlphaFoldDB" id="A0A1I5SI14"/>
<dbReference type="InterPro" id="IPR001173">
    <property type="entry name" value="Glyco_trans_2-like"/>
</dbReference>
<dbReference type="PROSITE" id="PS51257">
    <property type="entry name" value="PROKAR_LIPOPROTEIN"/>
    <property type="match status" value="1"/>
</dbReference>
<keyword evidence="3" id="KW-0808">Transferase</keyword>
<dbReference type="Pfam" id="PF13632">
    <property type="entry name" value="Glyco_trans_2_3"/>
    <property type="match status" value="1"/>
</dbReference>
<proteinExistence type="predicted"/>
<dbReference type="Proteomes" id="UP000199586">
    <property type="component" value="Unassembled WGS sequence"/>
</dbReference>
<keyword evidence="1" id="KW-0472">Membrane</keyword>
<keyword evidence="1" id="KW-0812">Transmembrane</keyword>
<name>A0A1I5SI14_9SPHN</name>
<protein>
    <submittedName>
        <fullName evidence="3">Glycosyl transferase family group 2</fullName>
    </submittedName>
</protein>
<feature type="domain" description="Glycosyltransferase 2-like" evidence="2">
    <location>
        <begin position="2"/>
        <end position="138"/>
    </location>
</feature>
<evidence type="ECO:0000313" key="4">
    <source>
        <dbReference type="Proteomes" id="UP000199586"/>
    </source>
</evidence>
<gene>
    <name evidence="3" type="ORF">SAMN04488241_105245</name>
</gene>
<organism evidence="3 4">
    <name type="scientific">Sphingomonas rubra</name>
    <dbReference type="NCBI Taxonomy" id="634430"/>
    <lineage>
        <taxon>Bacteria</taxon>
        <taxon>Pseudomonadati</taxon>
        <taxon>Pseudomonadota</taxon>
        <taxon>Alphaproteobacteria</taxon>
        <taxon>Sphingomonadales</taxon>
        <taxon>Sphingomonadaceae</taxon>
        <taxon>Sphingomonas</taxon>
    </lineage>
</organism>
<dbReference type="GO" id="GO:0016740">
    <property type="term" value="F:transferase activity"/>
    <property type="evidence" value="ECO:0007669"/>
    <property type="project" value="UniProtKB-KW"/>
</dbReference>
<evidence type="ECO:0000259" key="2">
    <source>
        <dbReference type="Pfam" id="PF13632"/>
    </source>
</evidence>
<feature type="transmembrane region" description="Helical" evidence="1">
    <location>
        <begin position="162"/>
        <end position="183"/>
    </location>
</feature>
<sequence length="250" mass="27143">MVVRTALGAGMPLAGTGCAMAPDMLRRIAAARGGDPFDSDSLVEDYELGLRIAEFGGRALFARVDDASGATVAVRAYFPDTVDAAVRQKARWMTGIALAGWDRTGWARPLALPDHWMRARDRRAPLAVLVLAAAYLALVLWGVSAVSHWLAGTQAQEPSDGVAALLPGNAVLLLWRIGMRAAITRQVYGWREACWSVPRLLVGNYIALLAARRAVWRYVTMLRGGAVTWDKTQHHFPDVAAIDATKRPTL</sequence>
<evidence type="ECO:0000313" key="3">
    <source>
        <dbReference type="EMBL" id="SFP70372.1"/>
    </source>
</evidence>